<proteinExistence type="predicted"/>
<dbReference type="EMBL" id="HBHX01016171">
    <property type="protein sequence ID" value="CAE0108391.1"/>
    <property type="molecule type" value="Transcribed_RNA"/>
</dbReference>
<dbReference type="InterPro" id="IPR001173">
    <property type="entry name" value="Glyco_trans_2-like"/>
</dbReference>
<dbReference type="Pfam" id="PF00535">
    <property type="entry name" value="Glycos_transf_2"/>
    <property type="match status" value="1"/>
</dbReference>
<dbReference type="CDD" id="cd00761">
    <property type="entry name" value="Glyco_tranf_GTA_type"/>
    <property type="match status" value="1"/>
</dbReference>
<protein>
    <recommendedName>
        <fullName evidence="1">Glycosyltransferase 2-like domain-containing protein</fullName>
    </recommendedName>
</protein>
<evidence type="ECO:0000259" key="1">
    <source>
        <dbReference type="Pfam" id="PF00535"/>
    </source>
</evidence>
<sequence>MVAAVEDIVNPPTPEPQSTIIAPSWPWTQCYSNAKCLKEGPVEAKRAIAVKKPARDGCIAQECLRGFLKTGKPYMYYDDGKSWSICGTTDDGEELVSGKCRERSDKSHAPLWTQSLCTAPHRVYEPKTLFGSMIPRVTVVVPTSKRRHTMHGLLDHCFFSQSYPADKLDIIIHDTSSTPSPLAKAWAKRGRRVTYAHFQGYQTIGAKRNWLLSQAKGDVIVHFDDDDFYNKHYVHRMVEALQHRSGIVLAKLSSWQGLLPRSKVSRLQGYRVHSGRNNDMSLGPDVVLSCFSTGNSTGWSWGWAYMRTSIAGCTFDGGKSFAEEDSFERCVERTHGARSILRMSDLTSQSIKLSTCISASGGMMNGASHDMPTWLLEQWYGTGTLSVLRTWYLPMIEDCSSGSDYWMFTGKKGKGRKM</sequence>
<organism evidence="2">
    <name type="scientific">Haptolina ericina</name>
    <dbReference type="NCBI Taxonomy" id="156174"/>
    <lineage>
        <taxon>Eukaryota</taxon>
        <taxon>Haptista</taxon>
        <taxon>Haptophyta</taxon>
        <taxon>Prymnesiophyceae</taxon>
        <taxon>Prymnesiales</taxon>
        <taxon>Prymnesiaceae</taxon>
        <taxon>Haptolina</taxon>
    </lineage>
</organism>
<dbReference type="InterPro" id="IPR029044">
    <property type="entry name" value="Nucleotide-diphossugar_trans"/>
</dbReference>
<dbReference type="SUPFAM" id="SSF53448">
    <property type="entry name" value="Nucleotide-diphospho-sugar transferases"/>
    <property type="match status" value="1"/>
</dbReference>
<gene>
    <name evidence="2" type="ORF">HERI1096_LOCUS9051</name>
</gene>
<reference evidence="2" key="1">
    <citation type="submission" date="2021-01" db="EMBL/GenBank/DDBJ databases">
        <authorList>
            <person name="Corre E."/>
            <person name="Pelletier E."/>
            <person name="Niang G."/>
            <person name="Scheremetjew M."/>
            <person name="Finn R."/>
            <person name="Kale V."/>
            <person name="Holt S."/>
            <person name="Cochrane G."/>
            <person name="Meng A."/>
            <person name="Brown T."/>
            <person name="Cohen L."/>
        </authorList>
    </citation>
    <scope>NUCLEOTIDE SEQUENCE</scope>
    <source>
        <strain evidence="2">CCMP281</strain>
    </source>
</reference>
<dbReference type="Gene3D" id="3.90.550.10">
    <property type="entry name" value="Spore Coat Polysaccharide Biosynthesis Protein SpsA, Chain A"/>
    <property type="match status" value="1"/>
</dbReference>
<name>A0A7S3EUE3_9EUKA</name>
<feature type="domain" description="Glycosyltransferase 2-like" evidence="1">
    <location>
        <begin position="138"/>
        <end position="252"/>
    </location>
</feature>
<accession>A0A7S3EUE3</accession>
<dbReference type="AlphaFoldDB" id="A0A7S3EUE3"/>
<evidence type="ECO:0000313" key="2">
    <source>
        <dbReference type="EMBL" id="CAE0108391.1"/>
    </source>
</evidence>